<dbReference type="eggNOG" id="ENOG5033TYT">
    <property type="taxonomic scope" value="Bacteria"/>
</dbReference>
<dbReference type="OrthoDB" id="1452870at2"/>
<evidence type="ECO:0000313" key="2">
    <source>
        <dbReference type="Proteomes" id="UP000028709"/>
    </source>
</evidence>
<evidence type="ECO:0000313" key="1">
    <source>
        <dbReference type="EMBL" id="KFF29835.1"/>
    </source>
</evidence>
<organism evidence="1 2">
    <name type="scientific">Chryseobacterium piperi</name>
    <dbReference type="NCBI Taxonomy" id="558152"/>
    <lineage>
        <taxon>Bacteria</taxon>
        <taxon>Pseudomonadati</taxon>
        <taxon>Bacteroidota</taxon>
        <taxon>Flavobacteriia</taxon>
        <taxon>Flavobacteriales</taxon>
        <taxon>Weeksellaceae</taxon>
        <taxon>Chryseobacterium group</taxon>
        <taxon>Chryseobacterium</taxon>
    </lineage>
</organism>
<keyword evidence="2" id="KW-1185">Reference proteome</keyword>
<dbReference type="EMBL" id="JPRJ01000003">
    <property type="protein sequence ID" value="KFF29835.1"/>
    <property type="molecule type" value="Genomic_DNA"/>
</dbReference>
<name>A0A086BLM1_9FLAO</name>
<sequence length="158" mass="18090">MDLPNNAYLKDLNNELNPYIGTYTANFEGNQITLYITKKEKKLEKSSKVNYYMDALIVKYLIKNNSGTILQDTRNNNTEINSLYSIGTKPQFNQVVLSYYGTNCGVGWGKVNLKKINSTQLSWDYRPNSRVIDKARCPGNPDLTVYIPESQNLIFTKQ</sequence>
<dbReference type="STRING" id="558152.IQ37_04070"/>
<protein>
    <submittedName>
        <fullName evidence="1">Uncharacterized protein</fullName>
    </submittedName>
</protein>
<reference evidence="1 2" key="1">
    <citation type="submission" date="2014-07" db="EMBL/GenBank/DDBJ databases">
        <title>Genome of Chryseobacterium piperi CTM.</title>
        <authorList>
            <person name="Pipes S.E."/>
            <person name="Stropko S.J."/>
            <person name="Newman J.D."/>
        </authorList>
    </citation>
    <scope>NUCLEOTIDE SEQUENCE [LARGE SCALE GENOMIC DNA]</scope>
    <source>
        <strain evidence="1 2">CTM</strain>
    </source>
</reference>
<proteinExistence type="predicted"/>
<gene>
    <name evidence="1" type="ORF">IQ37_04070</name>
</gene>
<dbReference type="KEGG" id="cpip:CJF12_02435"/>
<accession>A0A086BLM1</accession>
<comment type="caution">
    <text evidence="1">The sequence shown here is derived from an EMBL/GenBank/DDBJ whole genome shotgun (WGS) entry which is preliminary data.</text>
</comment>
<dbReference type="AlphaFoldDB" id="A0A086BLM1"/>
<dbReference type="Proteomes" id="UP000028709">
    <property type="component" value="Unassembled WGS sequence"/>
</dbReference>